<dbReference type="InterPro" id="IPR001087">
    <property type="entry name" value="GDSL"/>
</dbReference>
<sequence>MEFMRFLLVILVLLLLNVLLVCASSSSSSSSSNITKVGAIFSFGDSIFDAGTNGFIKNCTTQADFPPYGSSFFHHPTGRFTNGRTLPDFFSEFIGIDMQKPYLEAQAAVMNGSMKDYPSNGVNFASAGSGLLPSTDKENGVISIQEQLQQFQDLVNQSQITKNLINNSLFLLESGSNDIFNYFIPTHDPKPDPQHYVESMLAEAEKFLTQIYNIGGRRIAVLSLGPLGCVPARAMLVGVGAPIGTCYGKMNKMVKQYNVGLENLIHNVSNKYNGLIGVYGELYQIVQHYRTFPKRFGFSDVSNACCGDGVLGGMLQCGKEGFKICKNPNQFLFWDYFHPSEHTNHLLSNALWLGGKLQIRPFNLKTLANFH</sequence>
<evidence type="ECO:0000313" key="5">
    <source>
        <dbReference type="Proteomes" id="UP000634136"/>
    </source>
</evidence>
<dbReference type="PANTHER" id="PTHR45966">
    <property type="entry name" value="GDSL-LIKE LIPASE/ACYLHYDROLASE"/>
    <property type="match status" value="1"/>
</dbReference>
<dbReference type="SUPFAM" id="SSF52266">
    <property type="entry name" value="SGNH hydrolase"/>
    <property type="match status" value="1"/>
</dbReference>
<dbReference type="PANTHER" id="PTHR45966:SF35">
    <property type="entry name" value="GDSL LIPASE_ESTERASE, SGNH HYDROLASE SUPERFAMILY"/>
    <property type="match status" value="1"/>
</dbReference>
<dbReference type="EMBL" id="JAAIUW010000011">
    <property type="protein sequence ID" value="KAF7808801.1"/>
    <property type="molecule type" value="Genomic_DNA"/>
</dbReference>
<evidence type="ECO:0000313" key="4">
    <source>
        <dbReference type="EMBL" id="KAF7808801.1"/>
    </source>
</evidence>
<dbReference type="Gene3D" id="3.40.50.1110">
    <property type="entry name" value="SGNH hydrolase"/>
    <property type="match status" value="1"/>
</dbReference>
<feature type="chain" id="PRO_5032377008" evidence="3">
    <location>
        <begin position="24"/>
        <end position="371"/>
    </location>
</feature>
<dbReference type="InterPro" id="IPR036514">
    <property type="entry name" value="SGNH_hydro_sf"/>
</dbReference>
<organism evidence="4 5">
    <name type="scientific">Senna tora</name>
    <dbReference type="NCBI Taxonomy" id="362788"/>
    <lineage>
        <taxon>Eukaryota</taxon>
        <taxon>Viridiplantae</taxon>
        <taxon>Streptophyta</taxon>
        <taxon>Embryophyta</taxon>
        <taxon>Tracheophyta</taxon>
        <taxon>Spermatophyta</taxon>
        <taxon>Magnoliopsida</taxon>
        <taxon>eudicotyledons</taxon>
        <taxon>Gunneridae</taxon>
        <taxon>Pentapetalae</taxon>
        <taxon>rosids</taxon>
        <taxon>fabids</taxon>
        <taxon>Fabales</taxon>
        <taxon>Fabaceae</taxon>
        <taxon>Caesalpinioideae</taxon>
        <taxon>Cassia clade</taxon>
        <taxon>Senna</taxon>
    </lineage>
</organism>
<dbReference type="AlphaFoldDB" id="A0A834STA1"/>
<dbReference type="Proteomes" id="UP000634136">
    <property type="component" value="Unassembled WGS sequence"/>
</dbReference>
<accession>A0A834STA1</accession>
<evidence type="ECO:0000256" key="1">
    <source>
        <dbReference type="ARBA" id="ARBA00008668"/>
    </source>
</evidence>
<name>A0A834STA1_9FABA</name>
<gene>
    <name evidence="4" type="ORF">G2W53_035544</name>
</gene>
<evidence type="ECO:0000256" key="2">
    <source>
        <dbReference type="ARBA" id="ARBA00022729"/>
    </source>
</evidence>
<keyword evidence="2 3" id="KW-0732">Signal</keyword>
<dbReference type="Pfam" id="PF00657">
    <property type="entry name" value="Lipase_GDSL"/>
    <property type="match status" value="1"/>
</dbReference>
<dbReference type="CDD" id="cd01837">
    <property type="entry name" value="SGNH_plant_lipase_like"/>
    <property type="match status" value="1"/>
</dbReference>
<dbReference type="OrthoDB" id="1600564at2759"/>
<evidence type="ECO:0000256" key="3">
    <source>
        <dbReference type="SAM" id="SignalP"/>
    </source>
</evidence>
<dbReference type="InterPro" id="IPR044552">
    <property type="entry name" value="GLIP1-5/GLL25"/>
</dbReference>
<keyword evidence="5" id="KW-1185">Reference proteome</keyword>
<protein>
    <submittedName>
        <fullName evidence="4">GDSL esterase/lipase 6</fullName>
    </submittedName>
</protein>
<feature type="signal peptide" evidence="3">
    <location>
        <begin position="1"/>
        <end position="23"/>
    </location>
</feature>
<reference evidence="4" key="1">
    <citation type="submission" date="2020-09" db="EMBL/GenBank/DDBJ databases">
        <title>Genome-Enabled Discovery of Anthraquinone Biosynthesis in Senna tora.</title>
        <authorList>
            <person name="Kang S.-H."/>
            <person name="Pandey R.P."/>
            <person name="Lee C.-M."/>
            <person name="Sim J.-S."/>
            <person name="Jeong J.-T."/>
            <person name="Choi B.-S."/>
            <person name="Jung M."/>
            <person name="Ginzburg D."/>
            <person name="Zhao K."/>
            <person name="Won S.Y."/>
            <person name="Oh T.-J."/>
            <person name="Yu Y."/>
            <person name="Kim N.-H."/>
            <person name="Lee O.R."/>
            <person name="Lee T.-H."/>
            <person name="Bashyal P."/>
            <person name="Kim T.-S."/>
            <person name="Lee W.-H."/>
            <person name="Kawkins C."/>
            <person name="Kim C.-K."/>
            <person name="Kim J.S."/>
            <person name="Ahn B.O."/>
            <person name="Rhee S.Y."/>
            <person name="Sohng J.K."/>
        </authorList>
    </citation>
    <scope>NUCLEOTIDE SEQUENCE</scope>
    <source>
        <tissue evidence="4">Leaf</tissue>
    </source>
</reference>
<dbReference type="GO" id="GO:0016298">
    <property type="term" value="F:lipase activity"/>
    <property type="evidence" value="ECO:0007669"/>
    <property type="project" value="TreeGrafter"/>
</dbReference>
<dbReference type="InterPro" id="IPR035669">
    <property type="entry name" value="SGNH_plant_lipase-like"/>
</dbReference>
<comment type="similarity">
    <text evidence="1">Belongs to the 'GDSL' lipolytic enzyme family.</text>
</comment>
<proteinExistence type="inferred from homology"/>
<comment type="caution">
    <text evidence="4">The sequence shown here is derived from an EMBL/GenBank/DDBJ whole genome shotgun (WGS) entry which is preliminary data.</text>
</comment>